<organism evidence="2 3">
    <name type="scientific">Actinomadura nitritigenes</name>
    <dbReference type="NCBI Taxonomy" id="134602"/>
    <lineage>
        <taxon>Bacteria</taxon>
        <taxon>Bacillati</taxon>
        <taxon>Actinomycetota</taxon>
        <taxon>Actinomycetes</taxon>
        <taxon>Streptosporangiales</taxon>
        <taxon>Thermomonosporaceae</taxon>
        <taxon>Actinomadura</taxon>
    </lineage>
</organism>
<evidence type="ECO:0000313" key="2">
    <source>
        <dbReference type="EMBL" id="MBO2440538.1"/>
    </source>
</evidence>
<reference evidence="2 3" key="1">
    <citation type="submission" date="2021-03" db="EMBL/GenBank/DDBJ databases">
        <authorList>
            <person name="Kanchanasin P."/>
            <person name="Saeng-In P."/>
            <person name="Phongsopitanun W."/>
            <person name="Yuki M."/>
            <person name="Kudo T."/>
            <person name="Ohkuma M."/>
            <person name="Tanasupawat S."/>
        </authorList>
    </citation>
    <scope>NUCLEOTIDE SEQUENCE [LARGE SCALE GENOMIC DNA]</scope>
    <source>
        <strain evidence="2 3">L46</strain>
    </source>
</reference>
<proteinExistence type="predicted"/>
<feature type="compositionally biased region" description="Low complexity" evidence="1">
    <location>
        <begin position="121"/>
        <end position="133"/>
    </location>
</feature>
<feature type="region of interest" description="Disordered" evidence="1">
    <location>
        <begin position="121"/>
        <end position="151"/>
    </location>
</feature>
<dbReference type="EMBL" id="JAGEOK010000015">
    <property type="protein sequence ID" value="MBO2440538.1"/>
    <property type="molecule type" value="Genomic_DNA"/>
</dbReference>
<name>A0ABS3R2Q5_9ACTN</name>
<dbReference type="RefSeq" id="WP_208268935.1">
    <property type="nucleotide sequence ID" value="NZ_BAAAGM010000078.1"/>
</dbReference>
<sequence>MAASAGLVCREPDLSPVFCGDAVADPLTGLTAALLAATAPPGRGVLWDVSMSAAVAATLDPGPPVPGVPALRGGGGWAVETAAGLVPVASPEHREPDGDAPAAGADTADVLRGLGSRSREAMGVAAARPVRAAAGRRTRRLGCGAPRGRTR</sequence>
<keyword evidence="3" id="KW-1185">Reference proteome</keyword>
<dbReference type="Proteomes" id="UP000666915">
    <property type="component" value="Unassembled WGS sequence"/>
</dbReference>
<accession>A0ABS3R2Q5</accession>
<comment type="caution">
    <text evidence="2">The sequence shown here is derived from an EMBL/GenBank/DDBJ whole genome shotgun (WGS) entry which is preliminary data.</text>
</comment>
<evidence type="ECO:0000256" key="1">
    <source>
        <dbReference type="SAM" id="MobiDB-lite"/>
    </source>
</evidence>
<gene>
    <name evidence="2" type="ORF">J4557_23705</name>
</gene>
<evidence type="ECO:0000313" key="3">
    <source>
        <dbReference type="Proteomes" id="UP000666915"/>
    </source>
</evidence>
<dbReference type="Gene3D" id="3.40.50.10540">
    <property type="entry name" value="Crotonobetainyl-coa:carnitine coa-transferase, domain 1"/>
    <property type="match status" value="1"/>
</dbReference>
<protein>
    <submittedName>
        <fullName evidence="2">Uncharacterized protein</fullName>
    </submittedName>
</protein>
<dbReference type="InterPro" id="IPR023606">
    <property type="entry name" value="CoA-Trfase_III_dom_1_sf"/>
</dbReference>